<name>A0A6J4IK20_9ACTN</name>
<accession>A0A6J4IK20</accession>
<gene>
    <name evidence="1" type="ORF">AVDCRST_MAG20-2516</name>
</gene>
<organism evidence="1">
    <name type="scientific">uncultured Acidimicrobiales bacterium</name>
    <dbReference type="NCBI Taxonomy" id="310071"/>
    <lineage>
        <taxon>Bacteria</taxon>
        <taxon>Bacillati</taxon>
        <taxon>Actinomycetota</taxon>
        <taxon>Acidimicrobiia</taxon>
        <taxon>Acidimicrobiales</taxon>
        <taxon>environmental samples</taxon>
    </lineage>
</organism>
<protein>
    <submittedName>
        <fullName evidence="1">Uncharacterized protein</fullName>
    </submittedName>
</protein>
<proteinExistence type="predicted"/>
<sequence length="155" mass="16406">MPTCVWRLTPELVIALDERFGEPTDAYVNGSQVWLRDDGPGGATLEWRLHPVPGYERPPGTATAEVFPAVALAVARGDEPIRPPEALWEGLEAFPAFGDEVEPATLAAAALDVLGIPPDAAGLADHERIADDWERTGGATSIVHALLDQLGAPPA</sequence>
<dbReference type="EMBL" id="CADCSY010000110">
    <property type="protein sequence ID" value="CAA9254397.1"/>
    <property type="molecule type" value="Genomic_DNA"/>
</dbReference>
<evidence type="ECO:0000313" key="1">
    <source>
        <dbReference type="EMBL" id="CAA9254397.1"/>
    </source>
</evidence>
<reference evidence="1" key="1">
    <citation type="submission" date="2020-02" db="EMBL/GenBank/DDBJ databases">
        <authorList>
            <person name="Meier V. D."/>
        </authorList>
    </citation>
    <scope>NUCLEOTIDE SEQUENCE</scope>
    <source>
        <strain evidence="1">AVDCRST_MAG20</strain>
    </source>
</reference>
<dbReference type="AlphaFoldDB" id="A0A6J4IK20"/>